<dbReference type="Proteomes" id="UP000275394">
    <property type="component" value="Unassembled WGS sequence"/>
</dbReference>
<evidence type="ECO:0000259" key="2">
    <source>
        <dbReference type="Pfam" id="PF08334"/>
    </source>
</evidence>
<keyword evidence="1" id="KW-0812">Transmembrane</keyword>
<name>A0A3N2DY40_9GAMM</name>
<feature type="domain" description="Type II secretion system protein GspG C-terminal" evidence="2">
    <location>
        <begin position="82"/>
        <end position="165"/>
    </location>
</feature>
<comment type="caution">
    <text evidence="3">The sequence shown here is derived from an EMBL/GenBank/DDBJ whole genome shotgun (WGS) entry which is preliminary data.</text>
</comment>
<keyword evidence="4" id="KW-1185">Reference proteome</keyword>
<proteinExistence type="predicted"/>
<dbReference type="Pfam" id="PF08334">
    <property type="entry name" value="T2SSG"/>
    <property type="match status" value="1"/>
</dbReference>
<reference evidence="3 4" key="1">
    <citation type="submission" date="2018-11" db="EMBL/GenBank/DDBJ databases">
        <title>Genomic Encyclopedia of Type Strains, Phase IV (KMG-IV): sequencing the most valuable type-strain genomes for metagenomic binning, comparative biology and taxonomic classification.</title>
        <authorList>
            <person name="Goeker M."/>
        </authorList>
    </citation>
    <scope>NUCLEOTIDE SEQUENCE [LARGE SCALE GENOMIC DNA]</scope>
    <source>
        <strain evidence="3 4">DSM 100316</strain>
    </source>
</reference>
<evidence type="ECO:0000313" key="3">
    <source>
        <dbReference type="EMBL" id="ROS04738.1"/>
    </source>
</evidence>
<protein>
    <submittedName>
        <fullName evidence="3">Type II secretion system (T2SS) protein G</fullName>
    </submittedName>
</protein>
<dbReference type="InterPro" id="IPR045584">
    <property type="entry name" value="Pilin-like"/>
</dbReference>
<dbReference type="SUPFAM" id="SSF54523">
    <property type="entry name" value="Pili subunits"/>
    <property type="match status" value="1"/>
</dbReference>
<organism evidence="3 4">
    <name type="scientific">Sinobacterium caligoides</name>
    <dbReference type="NCBI Taxonomy" id="933926"/>
    <lineage>
        <taxon>Bacteria</taxon>
        <taxon>Pseudomonadati</taxon>
        <taxon>Pseudomonadota</taxon>
        <taxon>Gammaproteobacteria</taxon>
        <taxon>Cellvibrionales</taxon>
        <taxon>Spongiibacteraceae</taxon>
        <taxon>Sinobacterium</taxon>
    </lineage>
</organism>
<feature type="transmembrane region" description="Helical" evidence="1">
    <location>
        <begin position="7"/>
        <end position="29"/>
    </location>
</feature>
<evidence type="ECO:0000256" key="1">
    <source>
        <dbReference type="SAM" id="Phobius"/>
    </source>
</evidence>
<dbReference type="RefSeq" id="WP_123710714.1">
    <property type="nucleotide sequence ID" value="NZ_RKHR01000003.1"/>
</dbReference>
<dbReference type="InterPro" id="IPR013545">
    <property type="entry name" value="T2SS_protein-GspG_C"/>
</dbReference>
<gene>
    <name evidence="3" type="ORF">EDC56_0251</name>
</gene>
<dbReference type="AlphaFoldDB" id="A0A3N2DY40"/>
<evidence type="ECO:0000313" key="4">
    <source>
        <dbReference type="Proteomes" id="UP000275394"/>
    </source>
</evidence>
<dbReference type="Gene3D" id="3.30.700.10">
    <property type="entry name" value="Glycoprotein, Type 4 Pilin"/>
    <property type="match status" value="1"/>
</dbReference>
<dbReference type="EMBL" id="RKHR01000003">
    <property type="protein sequence ID" value="ROS04738.1"/>
    <property type="molecule type" value="Genomic_DNA"/>
</dbReference>
<keyword evidence="1" id="KW-1133">Transmembrane helix</keyword>
<keyword evidence="1" id="KW-0472">Membrane</keyword>
<accession>A0A3N2DY40</accession>
<sequence>MSVWSKITLISLLITLALSFIVNHLYWLLPSTLLTLISAFYTQRNANNELNDYCATLGKVCSLLLLSGLSIYTLNAMQSPESRQQRAIAADARTTYLALHRYLIEHQQAPNTMSQLYEVDRYGDPYLEQTLLDPWQQRYRLDEQQGQTVLVSNGPDQKRYSDDDITTVVERSYY</sequence>